<dbReference type="InterPro" id="IPR010530">
    <property type="entry name" value="B12D"/>
</dbReference>
<dbReference type="AlphaFoldDB" id="A0A4Y0BGT8"/>
<keyword evidence="1" id="KW-0812">Transmembrane</keyword>
<dbReference type="Pfam" id="PF06522">
    <property type="entry name" value="B12D"/>
    <property type="match status" value="1"/>
</dbReference>
<dbReference type="PANTHER" id="PTHR14256:SF1">
    <property type="entry name" value="GEO09626P1"/>
    <property type="match status" value="1"/>
</dbReference>
<dbReference type="VEuPathDB" id="VectorBase:AFUN2_003977"/>
<dbReference type="PANTHER" id="PTHR14256">
    <property type="entry name" value="NADH-UBIQUINONE OXIDOREDUCTASE MLRQ SUBUNIT"/>
    <property type="match status" value="1"/>
</dbReference>
<evidence type="ECO:0000313" key="2">
    <source>
        <dbReference type="EnsemblMetazoa" id="AFUN019244-PB"/>
    </source>
</evidence>
<keyword evidence="1" id="KW-0472">Membrane</keyword>
<reference evidence="2" key="1">
    <citation type="submission" date="2020-05" db="UniProtKB">
        <authorList>
            <consortium name="EnsemblMetazoa"/>
        </authorList>
    </citation>
    <scope>IDENTIFICATION</scope>
    <source>
        <strain evidence="2">FUMOZ</strain>
    </source>
</reference>
<dbReference type="EnsemblMetazoa" id="AFUN019244-RA">
    <property type="protein sequence ID" value="AFUN019244-PA"/>
    <property type="gene ID" value="AFUN019244"/>
</dbReference>
<sequence length="129" mass="14631">MSFRALTSPVVRGFLGANNRKVVSQRFASTRDSYSDLRGFTMTDVKKNPAVVPLVVIMGTAVIGCSGFIIYASLTRMDVSLNKKVFPHDTMDVMNPQKKKIFVFNQKYDPNPELNQALSYREEYEKLDK</sequence>
<dbReference type="EnsemblMetazoa" id="AFUN019244-RB">
    <property type="protein sequence ID" value="AFUN019244-PB"/>
    <property type="gene ID" value="AFUN019244"/>
</dbReference>
<dbReference type="VEuPathDB" id="VectorBase:AFUN019244"/>
<protein>
    <submittedName>
        <fullName evidence="2">Uncharacterized protein</fullName>
    </submittedName>
</protein>
<accession>A0A4Y0BGT8</accession>
<name>A0A4Y0BGT8_ANOFN</name>
<proteinExistence type="predicted"/>
<keyword evidence="1" id="KW-1133">Transmembrane helix</keyword>
<evidence type="ECO:0000256" key="1">
    <source>
        <dbReference type="SAM" id="Phobius"/>
    </source>
</evidence>
<feature type="transmembrane region" description="Helical" evidence="1">
    <location>
        <begin position="50"/>
        <end position="74"/>
    </location>
</feature>
<organism evidence="2">
    <name type="scientific">Anopheles funestus</name>
    <name type="common">African malaria mosquito</name>
    <dbReference type="NCBI Taxonomy" id="62324"/>
    <lineage>
        <taxon>Eukaryota</taxon>
        <taxon>Metazoa</taxon>
        <taxon>Ecdysozoa</taxon>
        <taxon>Arthropoda</taxon>
        <taxon>Hexapoda</taxon>
        <taxon>Insecta</taxon>
        <taxon>Pterygota</taxon>
        <taxon>Neoptera</taxon>
        <taxon>Endopterygota</taxon>
        <taxon>Diptera</taxon>
        <taxon>Nematocera</taxon>
        <taxon>Culicoidea</taxon>
        <taxon>Culicidae</taxon>
        <taxon>Anophelinae</taxon>
        <taxon>Anopheles</taxon>
    </lineage>
</organism>